<dbReference type="EMBL" id="FLQX01000116">
    <property type="protein sequence ID" value="SBT07090.1"/>
    <property type="molecule type" value="Genomic_DNA"/>
</dbReference>
<evidence type="ECO:0008006" key="3">
    <source>
        <dbReference type="Google" id="ProtNLM"/>
    </source>
</evidence>
<dbReference type="AlphaFoldDB" id="A0A1A8XPL1"/>
<evidence type="ECO:0000313" key="1">
    <source>
        <dbReference type="EMBL" id="SBT07090.1"/>
    </source>
</evidence>
<sequence>MSPAQLRLALDSRRFFQLAHLLSRLPLPARARLRLARLLGRSFSPQRRERTKLLVAFRLGLGLNLAEAQRLFGLWKASDGLFATDIFAYKSMSPEWVRRRVAVDQPDVLARMQREGGLVLTFHTFHQNTLALTLGQCGIPLFPVAATEKNSPFAPYTGPYMRIINGDSEAKFSGGRYLFTDEMRSLVAGVRAAFAAGQTVLALCDNPVPDSAIPPVAIMGRQIGIGTGVMKLAQQAEVPAYFVLFYPDLVGGYRLILEDAGPIEDLECTARAYFHFLERQLAVAPWAWQGWSWYPDLLPVPDHSRADARIVFLLRECIELASHPLLRARDGLRWAVRACWSGGR</sequence>
<organism evidence="1 2">
    <name type="scientific">Candidatus Accumulibacter aalborgensis</name>
    <dbReference type="NCBI Taxonomy" id="1860102"/>
    <lineage>
        <taxon>Bacteria</taxon>
        <taxon>Pseudomonadati</taxon>
        <taxon>Pseudomonadota</taxon>
        <taxon>Betaproteobacteria</taxon>
        <taxon>Candidatus Accumulibacter</taxon>
    </lineage>
</organism>
<proteinExistence type="predicted"/>
<keyword evidence="2" id="KW-1185">Reference proteome</keyword>
<gene>
    <name evidence="1" type="ORF">ACCAA_40042</name>
</gene>
<evidence type="ECO:0000313" key="2">
    <source>
        <dbReference type="Proteomes" id="UP000199169"/>
    </source>
</evidence>
<dbReference type="STRING" id="1860102.ACCAA_40042"/>
<reference evidence="1 2" key="1">
    <citation type="submission" date="2016-06" db="EMBL/GenBank/DDBJ databases">
        <authorList>
            <person name="Kjaerup R.B."/>
            <person name="Dalgaard T.S."/>
            <person name="Juul-Madsen H.R."/>
        </authorList>
    </citation>
    <scope>NUCLEOTIDE SEQUENCE [LARGE SCALE GENOMIC DNA]</scope>
    <source>
        <strain evidence="1">3</strain>
    </source>
</reference>
<accession>A0A1A8XPL1</accession>
<dbReference type="Proteomes" id="UP000199169">
    <property type="component" value="Unassembled WGS sequence"/>
</dbReference>
<name>A0A1A8XPL1_9PROT</name>
<protein>
    <recommendedName>
        <fullName evidence="3">Lipid A biosynthesis acyltransferase</fullName>
    </recommendedName>
</protein>
<dbReference type="RefSeq" id="WP_186407513.1">
    <property type="nucleotide sequence ID" value="NZ_FLQX01000116.1"/>
</dbReference>